<proteinExistence type="predicted"/>
<protein>
    <submittedName>
        <fullName evidence="2">Uncharacterized protein</fullName>
    </submittedName>
</protein>
<feature type="region of interest" description="Disordered" evidence="1">
    <location>
        <begin position="188"/>
        <end position="241"/>
    </location>
</feature>
<dbReference type="EMBL" id="JARBJD010000048">
    <property type="protein sequence ID" value="KAK2957266.1"/>
    <property type="molecule type" value="Genomic_DNA"/>
</dbReference>
<keyword evidence="3" id="KW-1185">Reference proteome</keyword>
<feature type="compositionally biased region" description="Polar residues" evidence="1">
    <location>
        <begin position="485"/>
        <end position="497"/>
    </location>
</feature>
<reference evidence="2 3" key="1">
    <citation type="journal article" date="2022" name="bioRxiv">
        <title>Genomics of Preaxostyla Flagellates Illuminates Evolutionary Transitions and the Path Towards Mitochondrial Loss.</title>
        <authorList>
            <person name="Novak L.V.F."/>
            <person name="Treitli S.C."/>
            <person name="Pyrih J."/>
            <person name="Halakuc P."/>
            <person name="Pipaliya S.V."/>
            <person name="Vacek V."/>
            <person name="Brzon O."/>
            <person name="Soukal P."/>
            <person name="Eme L."/>
            <person name="Dacks J.B."/>
            <person name="Karnkowska A."/>
            <person name="Elias M."/>
            <person name="Hampl V."/>
        </authorList>
    </citation>
    <scope>NUCLEOTIDE SEQUENCE [LARGE SCALE GENOMIC DNA]</scope>
    <source>
        <strain evidence="2">NAU3</strain>
        <tissue evidence="2">Gut</tissue>
    </source>
</reference>
<dbReference type="Proteomes" id="UP001281761">
    <property type="component" value="Unassembled WGS sequence"/>
</dbReference>
<gene>
    <name evidence="2" type="ORF">BLNAU_7860</name>
</gene>
<feature type="compositionally biased region" description="Low complexity" evidence="1">
    <location>
        <begin position="193"/>
        <end position="210"/>
    </location>
</feature>
<evidence type="ECO:0000313" key="3">
    <source>
        <dbReference type="Proteomes" id="UP001281761"/>
    </source>
</evidence>
<feature type="region of interest" description="Disordered" evidence="1">
    <location>
        <begin position="455"/>
        <end position="519"/>
    </location>
</feature>
<comment type="caution">
    <text evidence="2">The sequence shown here is derived from an EMBL/GenBank/DDBJ whole genome shotgun (WGS) entry which is preliminary data.</text>
</comment>
<feature type="region of interest" description="Disordered" evidence="1">
    <location>
        <begin position="19"/>
        <end position="45"/>
    </location>
</feature>
<feature type="compositionally biased region" description="Pro residues" evidence="1">
    <location>
        <begin position="499"/>
        <end position="515"/>
    </location>
</feature>
<sequence>MPHLIRTPNSLQIKQYSERNLHSSTPHSSQTTQTDTPEPLSVQPLEPYLSSTTFSLSTDDDYESRLSDFSPKLAIPQPMHFQPQDLAVLRGHSPSSMDGSEVELVDASDQPPPTSIFGHSGIHQLQHSSTASTSLPTLMSPDGLLAQLHTIFALPQQYLFFPKLFSVGKRKTLLPSTRLRFTFLCRPSHKTRSSSLPPSFLPLPASSSLHQSRHASAHSRRPSQSRAQPGEHDQAPHHRLARHARPVSGALAGAADRGLQQVDEAHITRRQLNQVGTDDAWRLPQPSPHRPVQPGAGCPFNEDVTNTLPVNNCVLSEHVLSAQSSFGSERRASLFGGPSRAPPLSTLYKQPLQYLISLLLHHIALFLFNRFLLPFATHKVVESLDLTVSQTMPSKKLTVNPRSDSLSTGSQFLTRSPSLTSLLSATSSSLLFPTSDLYFNPVPPSTPATKAVPVMKLQSSVKPPPPSRSHSFSRSASSKKEVPQSKVQIPFTSVSSTPVPQPHLQPSPSPSPLPSPIQSNAFANVQASTTSSVNVNCFITRLEMIDDDDMSTGMPMDDLVFPSTRQNGHKKIRLEELLGALSEALELLQSQTTQPNDPDYDHFESPSPTCTLFPPAAVDAIMCEILLIFSTKLTEALLQPPFGFSMTRGFQLHLFVSELIDWAAENLTHVQPFGAYATNRELSTIDPFIAVVRTDNGETVTPIPHQPYPIVSSSLPALFSSLAEFSFILFHKERKERAYDREVKQKQMTRMN</sequence>
<evidence type="ECO:0000313" key="2">
    <source>
        <dbReference type="EMBL" id="KAK2957266.1"/>
    </source>
</evidence>
<name>A0ABQ9Y0K6_9EUKA</name>
<evidence type="ECO:0000256" key="1">
    <source>
        <dbReference type="SAM" id="MobiDB-lite"/>
    </source>
</evidence>
<organism evidence="2 3">
    <name type="scientific">Blattamonas nauphoetae</name>
    <dbReference type="NCBI Taxonomy" id="2049346"/>
    <lineage>
        <taxon>Eukaryota</taxon>
        <taxon>Metamonada</taxon>
        <taxon>Preaxostyla</taxon>
        <taxon>Oxymonadida</taxon>
        <taxon>Blattamonas</taxon>
    </lineage>
</organism>
<feature type="compositionally biased region" description="Low complexity" evidence="1">
    <location>
        <begin position="22"/>
        <end position="37"/>
    </location>
</feature>
<accession>A0ABQ9Y0K6</accession>
<feature type="compositionally biased region" description="Basic residues" evidence="1">
    <location>
        <begin position="211"/>
        <end position="223"/>
    </location>
</feature>